<proteinExistence type="predicted"/>
<dbReference type="Proteomes" id="UP000295388">
    <property type="component" value="Unassembled WGS sequence"/>
</dbReference>
<comment type="caution">
    <text evidence="2">The sequence shown here is derived from an EMBL/GenBank/DDBJ whole genome shotgun (WGS) entry which is preliminary data.</text>
</comment>
<keyword evidence="3" id="KW-1185">Reference proteome</keyword>
<name>A0A4R6K8E6_9ACTN</name>
<feature type="chain" id="PRO_5039560751" evidence="1">
    <location>
        <begin position="18"/>
        <end position="246"/>
    </location>
</feature>
<sequence>MRNRVAAGLLVVAFAMAGVAAGHGNAAGPKADGIRCELSLEGVAPEERRTDVEEPVLAVTKESSGLVKGYLFSQSAVLMAQNVCSEPVQVMWESRREGLRIDGVPFTGSAVSEVPVYDGDPLGARSWQGSSDNRKVEFNKVELDIRLGTDLQQVSAVPQDDGSIDVIYMALKYTPDAKGLAPYPDIGVTVQKRCDGGDWTELAKTVSSPDGEFNVTIAPDECADLELRGFVDDAPDAWGLPVALSL</sequence>
<organism evidence="2 3">
    <name type="scientific">Kribbella caucasensis</name>
    <dbReference type="NCBI Taxonomy" id="2512215"/>
    <lineage>
        <taxon>Bacteria</taxon>
        <taxon>Bacillati</taxon>
        <taxon>Actinomycetota</taxon>
        <taxon>Actinomycetes</taxon>
        <taxon>Propionibacteriales</taxon>
        <taxon>Kribbellaceae</taxon>
        <taxon>Kribbella</taxon>
    </lineage>
</organism>
<keyword evidence="1" id="KW-0732">Signal</keyword>
<dbReference type="OrthoDB" id="3822190at2"/>
<protein>
    <submittedName>
        <fullName evidence="2">Uncharacterized protein</fullName>
    </submittedName>
</protein>
<reference evidence="2 3" key="1">
    <citation type="submission" date="2019-03" db="EMBL/GenBank/DDBJ databases">
        <title>Genomic Encyclopedia of Type Strains, Phase III (KMG-III): the genomes of soil and plant-associated and newly described type strains.</title>
        <authorList>
            <person name="Whitman W."/>
        </authorList>
    </citation>
    <scope>NUCLEOTIDE SEQUENCE [LARGE SCALE GENOMIC DNA]</scope>
    <source>
        <strain evidence="2 3">VKM Ac-2527</strain>
    </source>
</reference>
<evidence type="ECO:0000313" key="3">
    <source>
        <dbReference type="Proteomes" id="UP000295388"/>
    </source>
</evidence>
<dbReference type="EMBL" id="SNWQ01000012">
    <property type="protein sequence ID" value="TDO45819.1"/>
    <property type="molecule type" value="Genomic_DNA"/>
</dbReference>
<gene>
    <name evidence="2" type="ORF">EV643_112146</name>
</gene>
<accession>A0A4R6K8E6</accession>
<feature type="signal peptide" evidence="1">
    <location>
        <begin position="1"/>
        <end position="17"/>
    </location>
</feature>
<dbReference type="RefSeq" id="WP_133802440.1">
    <property type="nucleotide sequence ID" value="NZ_SNWQ01000012.1"/>
</dbReference>
<dbReference type="AlphaFoldDB" id="A0A4R6K8E6"/>
<evidence type="ECO:0000256" key="1">
    <source>
        <dbReference type="SAM" id="SignalP"/>
    </source>
</evidence>
<evidence type="ECO:0000313" key="2">
    <source>
        <dbReference type="EMBL" id="TDO45819.1"/>
    </source>
</evidence>